<organism evidence="4 5">
    <name type="scientific">Candidatus Opimibacter skivensis</name>
    <dbReference type="NCBI Taxonomy" id="2982028"/>
    <lineage>
        <taxon>Bacteria</taxon>
        <taxon>Pseudomonadati</taxon>
        <taxon>Bacteroidota</taxon>
        <taxon>Saprospiria</taxon>
        <taxon>Saprospirales</taxon>
        <taxon>Saprospiraceae</taxon>
        <taxon>Candidatus Opimibacter</taxon>
    </lineage>
</organism>
<accession>A0A9D7XT38</accession>
<comment type="caution">
    <text evidence="4">The sequence shown here is derived from an EMBL/GenBank/DDBJ whole genome shotgun (WGS) entry which is preliminary data.</text>
</comment>
<dbReference type="InterPro" id="IPR015943">
    <property type="entry name" value="WD40/YVTN_repeat-like_dom_sf"/>
</dbReference>
<dbReference type="SUPFAM" id="SSF110296">
    <property type="entry name" value="Oligoxyloglucan reducing end-specific cellobiohydrolase"/>
    <property type="match status" value="2"/>
</dbReference>
<feature type="domain" description="Secretion system C-terminal sorting" evidence="2">
    <location>
        <begin position="1111"/>
        <end position="1177"/>
    </location>
</feature>
<dbReference type="NCBIfam" id="TIGR04183">
    <property type="entry name" value="Por_Secre_tail"/>
    <property type="match status" value="1"/>
</dbReference>
<dbReference type="GO" id="GO:0010411">
    <property type="term" value="P:xyloglucan metabolic process"/>
    <property type="evidence" value="ECO:0007669"/>
    <property type="project" value="TreeGrafter"/>
</dbReference>
<dbReference type="PANTHER" id="PTHR43739">
    <property type="entry name" value="XYLOGLUCANASE (EUROFUNG)"/>
    <property type="match status" value="1"/>
</dbReference>
<dbReference type="EMBL" id="JADKGY010000006">
    <property type="protein sequence ID" value="MBK9982347.1"/>
    <property type="molecule type" value="Genomic_DNA"/>
</dbReference>
<dbReference type="Pfam" id="PF18962">
    <property type="entry name" value="Por_Secre_tail"/>
    <property type="match status" value="1"/>
</dbReference>
<keyword evidence="1" id="KW-0732">Signal</keyword>
<feature type="chain" id="PRO_5038975040" evidence="1">
    <location>
        <begin position="20"/>
        <end position="1181"/>
    </location>
</feature>
<dbReference type="InterPro" id="IPR026444">
    <property type="entry name" value="Secre_tail"/>
</dbReference>
<evidence type="ECO:0000259" key="3">
    <source>
        <dbReference type="Pfam" id="PF19408"/>
    </source>
</evidence>
<dbReference type="Proteomes" id="UP000808337">
    <property type="component" value="Unassembled WGS sequence"/>
</dbReference>
<dbReference type="CDD" id="cd15482">
    <property type="entry name" value="Sialidase_non-viral"/>
    <property type="match status" value="1"/>
</dbReference>
<dbReference type="AlphaFoldDB" id="A0A9D7XT38"/>
<feature type="signal peptide" evidence="1">
    <location>
        <begin position="1"/>
        <end position="19"/>
    </location>
</feature>
<feature type="domain" description="PKD-like" evidence="3">
    <location>
        <begin position="859"/>
        <end position="936"/>
    </location>
</feature>
<evidence type="ECO:0000256" key="1">
    <source>
        <dbReference type="SAM" id="SignalP"/>
    </source>
</evidence>
<name>A0A9D7XT38_9BACT</name>
<dbReference type="PANTHER" id="PTHR43739:SF5">
    <property type="entry name" value="EXO-ALPHA-SIALIDASE"/>
    <property type="match status" value="1"/>
</dbReference>
<protein>
    <submittedName>
        <fullName evidence="4">T9SS type A sorting domain-containing protein</fullName>
    </submittedName>
</protein>
<evidence type="ECO:0000313" key="4">
    <source>
        <dbReference type="EMBL" id="MBK9982347.1"/>
    </source>
</evidence>
<dbReference type="InterPro" id="IPR045829">
    <property type="entry name" value="PKD_6"/>
</dbReference>
<proteinExistence type="predicted"/>
<reference evidence="4 5" key="1">
    <citation type="submission" date="2020-10" db="EMBL/GenBank/DDBJ databases">
        <title>Connecting structure to function with the recovery of over 1000 high-quality activated sludge metagenome-assembled genomes encoding full-length rRNA genes using long-read sequencing.</title>
        <authorList>
            <person name="Singleton C.M."/>
            <person name="Petriglieri F."/>
            <person name="Kristensen J.M."/>
            <person name="Kirkegaard R.H."/>
            <person name="Michaelsen T.Y."/>
            <person name="Andersen M.H."/>
            <person name="Karst S.M."/>
            <person name="Dueholm M.S."/>
            <person name="Nielsen P.H."/>
            <person name="Albertsen M."/>
        </authorList>
    </citation>
    <scope>NUCLEOTIDE SEQUENCE [LARGE SCALE GENOMIC DNA]</scope>
    <source>
        <strain evidence="4">Ribe_18-Q3-R11-54_MAXAC.273</strain>
    </source>
</reference>
<sequence length="1181" mass="127540">MKKYSSLLFSILVCSSLFAQPWTKNLPKEKSRSELTFFEYQNAFEEYWAPFRLEKGYYMENGTKKKARGWKQFKRWEYAMQSQINPLTGEFPKKTAQQVVDEFNLSHAHTRSLFPANWTSLGPDNSNSGYSGVGRINCVAFHPGDINTYWAGAAAGGLWVTHDNGSTWTCLTDQNGVLAVSNIIIPPDYESSHTIYIGTGDRESYDNRSIGVLKSTDSGQSWNETGLSYSIYDNEMVNRILIDPNNNETLLAATTEGVFKTTDGGATWNTLLTNLAFIDMEFRPGNPNIIYGSTKDGRIFVSTDGSSFGAPSFEDSEASRIELAVSPNQPTWVYAVAVNSESGLYGIYKSINSGSSFDLVLDGNATNLLSYESDGSGSGGQGYYDLCIAASPTNANNIVVGGVNTWGSSNGGNSWTLLNHWYGDMAQAVHADKHSLTYRANGDVFETNDGGVYISQNNGNNWADKTNGIVISQMYKLGVSQTDGGDIITGLQDNGTKIHSGSIWFDQIGGDGMECLIDYTDADIQYGTLYYGSIFRTMNHWQSSDEVTAFDAGDGAWITPYIIDPVDPQTLYAGYAEVWKSGDRGNNWEKISNFHITNGLIQSMAISSSDPLVIYIAFNSNIWKTVDGGGHWTNTTNDLPSSQADIRYITVKNNDPNKVWVALSGYSNPGVYESDNGGMTWTDISQGLPPIPVHTVVENKLLMSDNLYAGTELGVYSKRGNEEWTRFSNGLPNVIVNELEIYYAQNPIETKLRAATYGRGLWETSIPFSSTPVSTPENADICEGTTASLTLLEFEGDVQWQTSVDGVNGWVDVSDGSGANTENYTTGILNGTTYYRAAITNGANTTYSNTSTVNVNPTPDAAGPIAGDTTVCQGQQDIVYSIEPIAEAGIYIWTLPSGITGTSSSESITVDIGVGTQGGTISVFGRNSVCDGASSSFDISVSPRPSKPLIGSIVQPTCASETGQVTLNNLPSSGEWTVTSIPDGLTLNGTGTSVIVSGLEPGNHSFTITNQGGCVSAASSTIVIHAHAFMPPAPLVTVNGALLHSDAPVGNQWYDGNGIIAGETAQDFIAPQTGDYYTIVTLNGCTSDTSNVVIIDFTAIDPVESGNKIKVYPNPVKDELMIEMPGNKESVKFEILNSVGQVVYKGHMTEKVIVKMTKYWAGAYVIKVSGENGGVRRIIKG</sequence>
<evidence type="ECO:0000259" key="2">
    <source>
        <dbReference type="Pfam" id="PF18962"/>
    </source>
</evidence>
<evidence type="ECO:0000313" key="5">
    <source>
        <dbReference type="Proteomes" id="UP000808337"/>
    </source>
</evidence>
<dbReference type="Pfam" id="PF19408">
    <property type="entry name" value="PKD_6"/>
    <property type="match status" value="1"/>
</dbReference>
<gene>
    <name evidence="4" type="ORF">IPP15_07975</name>
</gene>
<dbReference type="InterPro" id="IPR052025">
    <property type="entry name" value="Xyloglucanase_GH74"/>
</dbReference>
<dbReference type="Gene3D" id="2.130.10.10">
    <property type="entry name" value="YVTN repeat-like/Quinoprotein amine dehydrogenase"/>
    <property type="match status" value="3"/>
</dbReference>